<gene>
    <name evidence="2" type="ORF">ACFODO_10490</name>
</gene>
<reference evidence="3" key="1">
    <citation type="journal article" date="2019" name="Int. J. Syst. Evol. Microbiol.">
        <title>The Global Catalogue of Microorganisms (GCM) 10K type strain sequencing project: providing services to taxonomists for standard genome sequencing and annotation.</title>
        <authorList>
            <consortium name="The Broad Institute Genomics Platform"/>
            <consortium name="The Broad Institute Genome Sequencing Center for Infectious Disease"/>
            <person name="Wu L."/>
            <person name="Ma J."/>
        </authorList>
    </citation>
    <scope>NUCLEOTIDE SEQUENCE [LARGE SCALE GENOMIC DNA]</scope>
    <source>
        <strain evidence="3">KCTC 62575</strain>
    </source>
</reference>
<sequence>MKKIIFALSACILSTPIFAATVTSSIPMSVEIAKQCSFSNVATEIILKEDGSATTAGYSVTCNTPYSIFTDNAKWNGGWNSYISNAQGEQLKTGVSTTALQDGVLLPIHAGSRLNRPGYSVDDYVISFAVTDPITPTTRAGVYTDTYLVDVEY</sequence>
<proteinExistence type="predicted"/>
<evidence type="ECO:0000313" key="3">
    <source>
        <dbReference type="Proteomes" id="UP001595455"/>
    </source>
</evidence>
<feature type="signal peptide" evidence="1">
    <location>
        <begin position="1"/>
        <end position="19"/>
    </location>
</feature>
<dbReference type="Proteomes" id="UP001595455">
    <property type="component" value="Unassembled WGS sequence"/>
</dbReference>
<evidence type="ECO:0000256" key="1">
    <source>
        <dbReference type="SAM" id="SignalP"/>
    </source>
</evidence>
<organism evidence="2 3">
    <name type="scientific">Acinetobacter sichuanensis</name>
    <dbReference type="NCBI Taxonomy" id="2136183"/>
    <lineage>
        <taxon>Bacteria</taxon>
        <taxon>Pseudomonadati</taxon>
        <taxon>Pseudomonadota</taxon>
        <taxon>Gammaproteobacteria</taxon>
        <taxon>Moraxellales</taxon>
        <taxon>Moraxellaceae</taxon>
        <taxon>Acinetobacter</taxon>
    </lineage>
</organism>
<keyword evidence="1" id="KW-0732">Signal</keyword>
<protein>
    <recommendedName>
        <fullName evidence="4">Spore coat protein U domain-containing protein</fullName>
    </recommendedName>
</protein>
<accession>A0ABV7BDQ0</accession>
<keyword evidence="3" id="KW-1185">Reference proteome</keyword>
<feature type="chain" id="PRO_5046633971" description="Spore coat protein U domain-containing protein" evidence="1">
    <location>
        <begin position="20"/>
        <end position="153"/>
    </location>
</feature>
<comment type="caution">
    <text evidence="2">The sequence shown here is derived from an EMBL/GenBank/DDBJ whole genome shotgun (WGS) entry which is preliminary data.</text>
</comment>
<dbReference type="EMBL" id="JBHRSF010000034">
    <property type="protein sequence ID" value="MFC2995691.1"/>
    <property type="molecule type" value="Genomic_DNA"/>
</dbReference>
<dbReference type="RefSeq" id="WP_116746713.1">
    <property type="nucleotide sequence ID" value="NZ_JBHRSF010000034.1"/>
</dbReference>
<evidence type="ECO:0000313" key="2">
    <source>
        <dbReference type="EMBL" id="MFC2995691.1"/>
    </source>
</evidence>
<name>A0ABV7BDQ0_9GAMM</name>
<evidence type="ECO:0008006" key="4">
    <source>
        <dbReference type="Google" id="ProtNLM"/>
    </source>
</evidence>